<organism evidence="2 3">
    <name type="scientific">Sporothrix bragantina</name>
    <dbReference type="NCBI Taxonomy" id="671064"/>
    <lineage>
        <taxon>Eukaryota</taxon>
        <taxon>Fungi</taxon>
        <taxon>Dikarya</taxon>
        <taxon>Ascomycota</taxon>
        <taxon>Pezizomycotina</taxon>
        <taxon>Sordariomycetes</taxon>
        <taxon>Sordariomycetidae</taxon>
        <taxon>Ophiostomatales</taxon>
        <taxon>Ophiostomataceae</taxon>
        <taxon>Sporothrix</taxon>
    </lineage>
</organism>
<name>A0ABP0B2E8_9PEZI</name>
<feature type="region of interest" description="Disordered" evidence="1">
    <location>
        <begin position="156"/>
        <end position="176"/>
    </location>
</feature>
<comment type="caution">
    <text evidence="2">The sequence shown here is derived from an EMBL/GenBank/DDBJ whole genome shotgun (WGS) entry which is preliminary data.</text>
</comment>
<feature type="region of interest" description="Disordered" evidence="1">
    <location>
        <begin position="1"/>
        <end position="26"/>
    </location>
</feature>
<gene>
    <name evidence="2" type="ORF">SBRCBS47491_001891</name>
</gene>
<accession>A0ABP0B2E8</accession>
<feature type="compositionally biased region" description="Basic and acidic residues" evidence="1">
    <location>
        <begin position="305"/>
        <end position="351"/>
    </location>
</feature>
<protein>
    <recommendedName>
        <fullName evidence="4">Ankyrin repeat protein</fullName>
    </recommendedName>
</protein>
<dbReference type="Proteomes" id="UP001642406">
    <property type="component" value="Unassembled WGS sequence"/>
</dbReference>
<sequence>MFRWVKTHLGTTAASSSSPSSSTPPAKTYRHIPGLYPVGNTTVETYFRRLLEGPLTIVSDDDLPKLVRRDIVAAAVVVARQAGLTPLPSADQLLPLLTRCITGTYEAVAFADEYFVEEGVPSSLEAPLVLQILVAVALKHRHADMLKELLAHHGQHRPQETLFEDPDNFREAPHGILSDPNYGPRVWKMLADAGWAQSLETDEPVSDTLAPIDSEEARPLVMAAAAQSKTDLAGALAVLDELVRRGLDPVPYTGTLLDVLVKGGTAEMVAHFLPLVSRKMYDGVPPRAKWPGMQSVVTMAAARVDSSRCGDERREQSERSEETSTNERSKTLERSEDEKETEHSEDPESTRVLRVLVDLAGMDVHVEAGVWYKAGPDDEHPEALKRSKRLVDGSCADDPPLLAAVQAGNMSSVRFLLERGVADRKKGVLGEAVARARERQNEAMIALLEGWTEEAM</sequence>
<feature type="region of interest" description="Disordered" evidence="1">
    <location>
        <begin position="302"/>
        <end position="352"/>
    </location>
</feature>
<reference evidence="2 3" key="1">
    <citation type="submission" date="2024-01" db="EMBL/GenBank/DDBJ databases">
        <authorList>
            <person name="Allen C."/>
            <person name="Tagirdzhanova G."/>
        </authorList>
    </citation>
    <scope>NUCLEOTIDE SEQUENCE [LARGE SCALE GENOMIC DNA]</scope>
</reference>
<evidence type="ECO:0000313" key="2">
    <source>
        <dbReference type="EMBL" id="CAK7213690.1"/>
    </source>
</evidence>
<evidence type="ECO:0000313" key="3">
    <source>
        <dbReference type="Proteomes" id="UP001642406"/>
    </source>
</evidence>
<evidence type="ECO:0000256" key="1">
    <source>
        <dbReference type="SAM" id="MobiDB-lite"/>
    </source>
</evidence>
<proteinExistence type="predicted"/>
<keyword evidence="3" id="KW-1185">Reference proteome</keyword>
<feature type="compositionally biased region" description="Low complexity" evidence="1">
    <location>
        <begin position="11"/>
        <end position="26"/>
    </location>
</feature>
<evidence type="ECO:0008006" key="4">
    <source>
        <dbReference type="Google" id="ProtNLM"/>
    </source>
</evidence>
<dbReference type="EMBL" id="CAWUHC010000010">
    <property type="protein sequence ID" value="CAK7213690.1"/>
    <property type="molecule type" value="Genomic_DNA"/>
</dbReference>